<evidence type="ECO:0000313" key="2">
    <source>
        <dbReference type="Proteomes" id="UP000290289"/>
    </source>
</evidence>
<accession>A0A498H7G6</accession>
<gene>
    <name evidence="1" type="ORF">DVH24_027416</name>
</gene>
<dbReference type="STRING" id="3750.A0A498H7G6"/>
<dbReference type="Proteomes" id="UP000290289">
    <property type="component" value="Chromosome 17"/>
</dbReference>
<dbReference type="AlphaFoldDB" id="A0A498H7G6"/>
<comment type="caution">
    <text evidence="1">The sequence shown here is derived from an EMBL/GenBank/DDBJ whole genome shotgun (WGS) entry which is preliminary data.</text>
</comment>
<organism evidence="1 2">
    <name type="scientific">Malus domestica</name>
    <name type="common">Apple</name>
    <name type="synonym">Pyrus malus</name>
    <dbReference type="NCBI Taxonomy" id="3750"/>
    <lineage>
        <taxon>Eukaryota</taxon>
        <taxon>Viridiplantae</taxon>
        <taxon>Streptophyta</taxon>
        <taxon>Embryophyta</taxon>
        <taxon>Tracheophyta</taxon>
        <taxon>Spermatophyta</taxon>
        <taxon>Magnoliopsida</taxon>
        <taxon>eudicotyledons</taxon>
        <taxon>Gunneridae</taxon>
        <taxon>Pentapetalae</taxon>
        <taxon>rosids</taxon>
        <taxon>fabids</taxon>
        <taxon>Rosales</taxon>
        <taxon>Rosaceae</taxon>
        <taxon>Amygdaloideae</taxon>
        <taxon>Maleae</taxon>
        <taxon>Malus</taxon>
    </lineage>
</organism>
<dbReference type="EMBL" id="RDQH01000343">
    <property type="protein sequence ID" value="RXH67296.1"/>
    <property type="molecule type" value="Genomic_DNA"/>
</dbReference>
<keyword evidence="2" id="KW-1185">Reference proteome</keyword>
<reference evidence="1 2" key="1">
    <citation type="submission" date="2018-10" db="EMBL/GenBank/DDBJ databases">
        <title>A high-quality apple genome assembly.</title>
        <authorList>
            <person name="Hu J."/>
        </authorList>
    </citation>
    <scope>NUCLEOTIDE SEQUENCE [LARGE SCALE GENOMIC DNA]</scope>
    <source>
        <strain evidence="2">cv. HFTH1</strain>
        <tissue evidence="1">Young leaf</tissue>
    </source>
</reference>
<evidence type="ECO:0000313" key="1">
    <source>
        <dbReference type="EMBL" id="RXH67296.1"/>
    </source>
</evidence>
<protein>
    <submittedName>
        <fullName evidence="1">Uncharacterized protein</fullName>
    </submittedName>
</protein>
<sequence length="153" mass="17586">MLVVRPLIDRNGEEFLNRVQSLLSESFHGLKNEPVVVGTYDDLILCANGWYYHNDYFICNPYTMECIALSPPPTQCFNIVPVGIICERRPYYKENNQNGHFMQLNKVVGILPPNDVFNFDPDGHSYDFNMEIFSSETGKWRELAVSSPQGIFI</sequence>
<name>A0A498H7G6_MALDO</name>
<proteinExistence type="predicted"/>